<dbReference type="Pfam" id="PF00439">
    <property type="entry name" value="Bromodomain"/>
    <property type="match status" value="1"/>
</dbReference>
<dbReference type="CDD" id="cd05508">
    <property type="entry name" value="Bromo_RACK7"/>
    <property type="match status" value="1"/>
</dbReference>
<dbReference type="GO" id="GO:0008270">
    <property type="term" value="F:zinc ion binding"/>
    <property type="evidence" value="ECO:0007669"/>
    <property type="project" value="UniProtKB-KW"/>
</dbReference>
<dbReference type="SUPFAM" id="SSF47370">
    <property type="entry name" value="Bromodomain"/>
    <property type="match status" value="1"/>
</dbReference>
<dbReference type="AlphaFoldDB" id="A0A7L3WYK8"/>
<dbReference type="PRINTS" id="PR00503">
    <property type="entry name" value="BROMODOMAIN"/>
</dbReference>
<dbReference type="InterPro" id="IPR001487">
    <property type="entry name" value="Bromodomain"/>
</dbReference>
<dbReference type="PROSITE" id="PS50014">
    <property type="entry name" value="BROMODOMAIN_2"/>
    <property type="match status" value="1"/>
</dbReference>
<dbReference type="Pfam" id="PF12064">
    <property type="entry name" value="DUF3544"/>
    <property type="match status" value="1"/>
</dbReference>
<dbReference type="GO" id="GO:0005634">
    <property type="term" value="C:nucleus"/>
    <property type="evidence" value="ECO:0007669"/>
    <property type="project" value="TreeGrafter"/>
</dbReference>
<feature type="transmembrane region" description="Helical" evidence="7">
    <location>
        <begin position="210"/>
        <end position="233"/>
    </location>
</feature>
<name>A0A7L3WYK8_9GRUI</name>
<feature type="compositionally biased region" description="Polar residues" evidence="6">
    <location>
        <begin position="292"/>
        <end position="301"/>
    </location>
</feature>
<feature type="domain" description="Bromo" evidence="8">
    <location>
        <begin position="34"/>
        <end position="104"/>
    </location>
</feature>
<proteinExistence type="predicted"/>
<accession>A0A7L3WYK8</accession>
<evidence type="ECO:0000256" key="4">
    <source>
        <dbReference type="ARBA" id="ARBA00023117"/>
    </source>
</evidence>
<dbReference type="GO" id="GO:0003714">
    <property type="term" value="F:transcription corepressor activity"/>
    <property type="evidence" value="ECO:0007669"/>
    <property type="project" value="TreeGrafter"/>
</dbReference>
<keyword evidence="7" id="KW-1133">Transmembrane helix</keyword>
<keyword evidence="10" id="KW-1185">Reference proteome</keyword>
<keyword evidence="2" id="KW-0863">Zinc-finger</keyword>
<dbReference type="EMBL" id="VZUJ01118025">
    <property type="protein sequence ID" value="NXV81444.1"/>
    <property type="molecule type" value="Genomic_DNA"/>
</dbReference>
<evidence type="ECO:0000313" key="9">
    <source>
        <dbReference type="EMBL" id="NXV81444.1"/>
    </source>
</evidence>
<dbReference type="InterPro" id="IPR037967">
    <property type="entry name" value="ZMYND8_Bromo_dom"/>
</dbReference>
<comment type="caution">
    <text evidence="9">The sequence shown here is derived from an EMBL/GenBank/DDBJ whole genome shotgun (WGS) entry which is preliminary data.</text>
</comment>
<dbReference type="PANTHER" id="PTHR46453">
    <property type="entry name" value="PROTEIN KINASE C-BINDING PROTEIN 1"/>
    <property type="match status" value="1"/>
</dbReference>
<keyword evidence="7" id="KW-0472">Membrane</keyword>
<dbReference type="InterPro" id="IPR036427">
    <property type="entry name" value="Bromodomain-like_sf"/>
</dbReference>
<evidence type="ECO:0000313" key="10">
    <source>
        <dbReference type="Proteomes" id="UP000518911"/>
    </source>
</evidence>
<feature type="transmembrane region" description="Helical" evidence="7">
    <location>
        <begin position="144"/>
        <end position="162"/>
    </location>
</feature>
<evidence type="ECO:0000256" key="1">
    <source>
        <dbReference type="ARBA" id="ARBA00022723"/>
    </source>
</evidence>
<gene>
    <name evidence="9" type="primary">Zmynd8</name>
    <name evidence="9" type="ORF">ATLROG_R10265</name>
</gene>
<evidence type="ECO:0000256" key="6">
    <source>
        <dbReference type="SAM" id="MobiDB-lite"/>
    </source>
</evidence>
<keyword evidence="1" id="KW-0479">Metal-binding</keyword>
<sequence>KITVAECIETQSKAMTMLTIEQLSYLLKFALQKMKQPGTEPFQKPVSLDQHPDYAEYIFHPMDLCTLEKNVKKKMYGCTEAFLADAKWILHNCIIYNGGMCSYWAACSRLQGFKEECVKIVGDVTLRRKVATFCFCKHVVHTCVFYIVSLRFFLVKAFYCFLRKSQIDTNSKSHHQNLEICVLRCVYCITIIFVGFLMFIYAYPWPTEGFLARALLTCLPLGYLLSPIMTCWWGEGKQNPTNPTAGTAKTDKQEKIKLNFDMTASPKILMSKSMLSSSTGRRISLTDMPRSPMSTNSSVHTGSDVEQDAEKKATSSHFSASEESMDFIEKNTASPAPTRTGQAGSLSGSPKPFSPQASTPISAKQERTSTPGSILNLNL</sequence>
<dbReference type="OrthoDB" id="9069410at2759"/>
<evidence type="ECO:0000256" key="3">
    <source>
        <dbReference type="ARBA" id="ARBA00022833"/>
    </source>
</evidence>
<feature type="transmembrane region" description="Helical" evidence="7">
    <location>
        <begin position="182"/>
        <end position="204"/>
    </location>
</feature>
<feature type="non-terminal residue" evidence="9">
    <location>
        <position position="1"/>
    </location>
</feature>
<feature type="non-terminal residue" evidence="9">
    <location>
        <position position="379"/>
    </location>
</feature>
<organism evidence="9 10">
    <name type="scientific">Atlantisia rogersi</name>
    <name type="common">Inaccessible Island rail</name>
    <dbReference type="NCBI Taxonomy" id="2478892"/>
    <lineage>
        <taxon>Eukaryota</taxon>
        <taxon>Metazoa</taxon>
        <taxon>Chordata</taxon>
        <taxon>Craniata</taxon>
        <taxon>Vertebrata</taxon>
        <taxon>Euteleostomi</taxon>
        <taxon>Archelosauria</taxon>
        <taxon>Archosauria</taxon>
        <taxon>Dinosauria</taxon>
        <taxon>Saurischia</taxon>
        <taxon>Theropoda</taxon>
        <taxon>Coelurosauria</taxon>
        <taxon>Aves</taxon>
        <taxon>Neognathae</taxon>
        <taxon>Neoaves</taxon>
        <taxon>Gruiformes</taxon>
        <taxon>Rallidae</taxon>
        <taxon>Atlantisia</taxon>
    </lineage>
</organism>
<feature type="compositionally biased region" description="Polar residues" evidence="6">
    <location>
        <begin position="331"/>
        <end position="348"/>
    </location>
</feature>
<feature type="region of interest" description="Disordered" evidence="6">
    <location>
        <begin position="273"/>
        <end position="379"/>
    </location>
</feature>
<dbReference type="PANTHER" id="PTHR46453:SF3">
    <property type="entry name" value="MYND-TYPE ZINC FINGER-CONTAINING CHROMATIN READER ZMYND8"/>
    <property type="match status" value="1"/>
</dbReference>
<protein>
    <submittedName>
        <fullName evidence="9">PKCB1 protein</fullName>
    </submittedName>
</protein>
<dbReference type="InterPro" id="IPR021931">
    <property type="entry name" value="ZMYND8"/>
</dbReference>
<keyword evidence="7" id="KW-0812">Transmembrane</keyword>
<dbReference type="Gene3D" id="1.20.920.10">
    <property type="entry name" value="Bromodomain-like"/>
    <property type="match status" value="1"/>
</dbReference>
<feature type="compositionally biased region" description="Polar residues" evidence="6">
    <location>
        <begin position="355"/>
        <end position="379"/>
    </location>
</feature>
<keyword evidence="4 5" id="KW-0103">Bromodomain</keyword>
<evidence type="ECO:0000256" key="5">
    <source>
        <dbReference type="PROSITE-ProRule" id="PRU00035"/>
    </source>
</evidence>
<reference evidence="9 10" key="1">
    <citation type="submission" date="2019-09" db="EMBL/GenBank/DDBJ databases">
        <title>Bird 10,000 Genomes (B10K) Project - Family phase.</title>
        <authorList>
            <person name="Zhang G."/>
        </authorList>
    </citation>
    <scope>NUCLEOTIDE SEQUENCE [LARGE SCALE GENOMIC DNA]</scope>
    <source>
        <strain evidence="9">OUT-0055</strain>
        <tissue evidence="9">Blood</tissue>
    </source>
</reference>
<dbReference type="GO" id="GO:0005737">
    <property type="term" value="C:cytoplasm"/>
    <property type="evidence" value="ECO:0007669"/>
    <property type="project" value="TreeGrafter"/>
</dbReference>
<dbReference type="Proteomes" id="UP000518911">
    <property type="component" value="Unassembled WGS sequence"/>
</dbReference>
<evidence type="ECO:0000256" key="7">
    <source>
        <dbReference type="SAM" id="Phobius"/>
    </source>
</evidence>
<keyword evidence="3" id="KW-0862">Zinc</keyword>
<dbReference type="SMART" id="SM00297">
    <property type="entry name" value="BROMO"/>
    <property type="match status" value="1"/>
</dbReference>
<evidence type="ECO:0000256" key="2">
    <source>
        <dbReference type="ARBA" id="ARBA00022771"/>
    </source>
</evidence>
<evidence type="ECO:0000259" key="8">
    <source>
        <dbReference type="PROSITE" id="PS50014"/>
    </source>
</evidence>